<dbReference type="OrthoDB" id="70213at2759"/>
<reference evidence="3" key="1">
    <citation type="submission" date="2017-03" db="EMBL/GenBank/DDBJ databases">
        <title>Phytopthora megakarya and P. palmivora, two closely related causual agents of cacao black pod achieved similar genome size and gene model numbers by different mechanisms.</title>
        <authorList>
            <person name="Ali S."/>
            <person name="Shao J."/>
            <person name="Larry D.J."/>
            <person name="Kronmiller B."/>
            <person name="Shen D."/>
            <person name="Strem M.D."/>
            <person name="Melnick R.L."/>
            <person name="Guiltinan M.J."/>
            <person name="Tyler B.M."/>
            <person name="Meinhardt L.W."/>
            <person name="Bailey B.A."/>
        </authorList>
    </citation>
    <scope>NUCLEOTIDE SEQUENCE [LARGE SCALE GENOMIC DNA]</scope>
    <source>
        <strain evidence="3">zdho120</strain>
    </source>
</reference>
<name>A0A225WI89_9STRA</name>
<evidence type="ECO:0000256" key="1">
    <source>
        <dbReference type="SAM" id="Phobius"/>
    </source>
</evidence>
<gene>
    <name evidence="2" type="ORF">PHMEG_0008623</name>
</gene>
<organism evidence="2 3">
    <name type="scientific">Phytophthora megakarya</name>
    <dbReference type="NCBI Taxonomy" id="4795"/>
    <lineage>
        <taxon>Eukaryota</taxon>
        <taxon>Sar</taxon>
        <taxon>Stramenopiles</taxon>
        <taxon>Oomycota</taxon>
        <taxon>Peronosporomycetes</taxon>
        <taxon>Peronosporales</taxon>
        <taxon>Peronosporaceae</taxon>
        <taxon>Phytophthora</taxon>
    </lineage>
</organism>
<proteinExistence type="predicted"/>
<keyword evidence="1" id="KW-1133">Transmembrane helix</keyword>
<evidence type="ECO:0000313" key="2">
    <source>
        <dbReference type="EMBL" id="OWZ17433.1"/>
    </source>
</evidence>
<dbReference type="EMBL" id="NBNE01000753">
    <property type="protein sequence ID" value="OWZ17433.1"/>
    <property type="molecule type" value="Genomic_DNA"/>
</dbReference>
<protein>
    <submittedName>
        <fullName evidence="2">Uncharacterized protein</fullName>
    </submittedName>
</protein>
<dbReference type="PANTHER" id="PTHR48471">
    <property type="entry name" value="DDE TNP4 DOMAIN-CONTAINING PROTEIN"/>
    <property type="match status" value="1"/>
</dbReference>
<dbReference type="AlphaFoldDB" id="A0A225WI89"/>
<evidence type="ECO:0000313" key="3">
    <source>
        <dbReference type="Proteomes" id="UP000198211"/>
    </source>
</evidence>
<keyword evidence="1" id="KW-0472">Membrane</keyword>
<dbReference type="Proteomes" id="UP000198211">
    <property type="component" value="Unassembled WGS sequence"/>
</dbReference>
<sequence length="224" mass="25687">MRYEHPRLVRIRYHLNVGCLRRPDVAPWMYIWYFRTDENVMHITSFSSGSFNELGDRFTLFYIIRIYKPKGGRPRKIKPHHQGVGVLLAFYVGSIGTKDLCTNPHTTLNRVLNDAEKAMLQALSGFGPAQIVWLTLARQTALARQTGARGLMLQFVWGFIDGKNYLLLRTATSSKRPPNAHYNGWLHGVFVMGTLSFGCDGLIVWTKHKFPGSWNDSDARRQFL</sequence>
<accession>A0A225WI89</accession>
<feature type="transmembrane region" description="Helical" evidence="1">
    <location>
        <begin position="185"/>
        <end position="205"/>
    </location>
</feature>
<keyword evidence="3" id="KW-1185">Reference proteome</keyword>
<comment type="caution">
    <text evidence="2">The sequence shown here is derived from an EMBL/GenBank/DDBJ whole genome shotgun (WGS) entry which is preliminary data.</text>
</comment>
<dbReference type="PANTHER" id="PTHR48471:SF1">
    <property type="entry name" value="DDE TNP4 DOMAIN-CONTAINING PROTEIN"/>
    <property type="match status" value="1"/>
</dbReference>
<keyword evidence="1" id="KW-0812">Transmembrane</keyword>